<evidence type="ECO:0000313" key="6">
    <source>
        <dbReference type="EMBL" id="PZD73932.1"/>
    </source>
</evidence>
<dbReference type="PANTHER" id="PTHR47506:SF3">
    <property type="entry name" value="HTH-TYPE TRANSCRIPTIONAL REGULATOR LMRA"/>
    <property type="match status" value="1"/>
</dbReference>
<evidence type="ECO:0000313" key="7">
    <source>
        <dbReference type="Proteomes" id="UP000248857"/>
    </source>
</evidence>
<dbReference type="SUPFAM" id="SSF48498">
    <property type="entry name" value="Tetracyclin repressor-like, C-terminal domain"/>
    <property type="match status" value="1"/>
</dbReference>
<name>A0A2W1JTN8_9CYAN</name>
<feature type="domain" description="HTH tetR-type" evidence="5">
    <location>
        <begin position="2"/>
        <end position="62"/>
    </location>
</feature>
<dbReference type="PROSITE" id="PS50977">
    <property type="entry name" value="HTH_TETR_2"/>
    <property type="match status" value="1"/>
</dbReference>
<feature type="DNA-binding region" description="H-T-H motif" evidence="4">
    <location>
        <begin position="25"/>
        <end position="44"/>
    </location>
</feature>
<dbReference type="GO" id="GO:0003677">
    <property type="term" value="F:DNA binding"/>
    <property type="evidence" value="ECO:0007669"/>
    <property type="project" value="UniProtKB-UniRule"/>
</dbReference>
<reference evidence="6 7" key="1">
    <citation type="journal article" date="2018" name="Sci. Rep.">
        <title>A novel species of the marine cyanobacterium Acaryochloris with a unique pigment content and lifestyle.</title>
        <authorList>
            <person name="Partensky F."/>
            <person name="Six C."/>
            <person name="Ratin M."/>
            <person name="Garczarek L."/>
            <person name="Vaulot D."/>
            <person name="Probert I."/>
            <person name="Calteau A."/>
            <person name="Gourvil P."/>
            <person name="Marie D."/>
            <person name="Grebert T."/>
            <person name="Bouchier C."/>
            <person name="Le Panse S."/>
            <person name="Gachenot M."/>
            <person name="Rodriguez F."/>
            <person name="Garrido J.L."/>
        </authorList>
    </citation>
    <scope>NUCLEOTIDE SEQUENCE [LARGE SCALE GENOMIC DNA]</scope>
    <source>
        <strain evidence="6 7">RCC1774</strain>
    </source>
</reference>
<evidence type="ECO:0000256" key="2">
    <source>
        <dbReference type="ARBA" id="ARBA00023125"/>
    </source>
</evidence>
<evidence type="ECO:0000256" key="3">
    <source>
        <dbReference type="ARBA" id="ARBA00023163"/>
    </source>
</evidence>
<keyword evidence="1" id="KW-0805">Transcription regulation</keyword>
<dbReference type="Gene3D" id="1.10.357.10">
    <property type="entry name" value="Tetracycline Repressor, domain 2"/>
    <property type="match status" value="1"/>
</dbReference>
<dbReference type="InterPro" id="IPR001647">
    <property type="entry name" value="HTH_TetR"/>
</dbReference>
<comment type="caution">
    <text evidence="6">The sequence shown here is derived from an EMBL/GenBank/DDBJ whole genome shotgun (WGS) entry which is preliminary data.</text>
</comment>
<evidence type="ECO:0000259" key="5">
    <source>
        <dbReference type="PROSITE" id="PS50977"/>
    </source>
</evidence>
<dbReference type="AlphaFoldDB" id="A0A2W1JTN8"/>
<organism evidence="6 7">
    <name type="scientific">Acaryochloris thomasi RCC1774</name>
    <dbReference type="NCBI Taxonomy" id="1764569"/>
    <lineage>
        <taxon>Bacteria</taxon>
        <taxon>Bacillati</taxon>
        <taxon>Cyanobacteriota</taxon>
        <taxon>Cyanophyceae</taxon>
        <taxon>Acaryochloridales</taxon>
        <taxon>Acaryochloridaceae</taxon>
        <taxon>Acaryochloris</taxon>
        <taxon>Acaryochloris thomasi</taxon>
    </lineage>
</organism>
<keyword evidence="3" id="KW-0804">Transcription</keyword>
<protein>
    <recommendedName>
        <fullName evidence="5">HTH tetR-type domain-containing protein</fullName>
    </recommendedName>
</protein>
<dbReference type="SUPFAM" id="SSF46689">
    <property type="entry name" value="Homeodomain-like"/>
    <property type="match status" value="1"/>
</dbReference>
<dbReference type="OrthoDB" id="9800152at2"/>
<dbReference type="PRINTS" id="PR00455">
    <property type="entry name" value="HTHTETR"/>
</dbReference>
<evidence type="ECO:0000256" key="4">
    <source>
        <dbReference type="PROSITE-ProRule" id="PRU00335"/>
    </source>
</evidence>
<dbReference type="Proteomes" id="UP000248857">
    <property type="component" value="Unassembled WGS sequence"/>
</dbReference>
<gene>
    <name evidence="6" type="ORF">C1752_01619</name>
</gene>
<evidence type="ECO:0000256" key="1">
    <source>
        <dbReference type="ARBA" id="ARBA00023015"/>
    </source>
</evidence>
<proteinExistence type="predicted"/>
<keyword evidence="7" id="KW-1185">Reference proteome</keyword>
<dbReference type="InterPro" id="IPR036271">
    <property type="entry name" value="Tet_transcr_reg_TetR-rel_C_sf"/>
</dbReference>
<keyword evidence="2 4" id="KW-0238">DNA-binding</keyword>
<dbReference type="EMBL" id="PQWO01000004">
    <property type="protein sequence ID" value="PZD73932.1"/>
    <property type="molecule type" value="Genomic_DNA"/>
</dbReference>
<dbReference type="PANTHER" id="PTHR47506">
    <property type="entry name" value="TRANSCRIPTIONAL REGULATORY PROTEIN"/>
    <property type="match status" value="1"/>
</dbReference>
<sequence>MADTINRLLDAAEQRIRTSGYHAVSFRDLAEDLGIKSSSVHYYFRQKEDLGVALVHRYTEQFEAALARVSQDSAALCLQEFCGLYRASLVANDTLCLCGMLGVESGGLPEPVVKAVQRFLQGNMDWVAEVLPAKVALAERQSQAATLVAGLQGAMMMAVCMKDIVYFDQAVEHLLQPYGGISHAREQGR</sequence>
<dbReference type="Pfam" id="PF00440">
    <property type="entry name" value="TetR_N"/>
    <property type="match status" value="1"/>
</dbReference>
<dbReference type="InterPro" id="IPR009057">
    <property type="entry name" value="Homeodomain-like_sf"/>
</dbReference>
<accession>A0A2W1JTN8</accession>
<dbReference type="RefSeq" id="WP_110985591.1">
    <property type="nucleotide sequence ID" value="NZ_CAWNWM010000004.1"/>
</dbReference>